<reference evidence="2" key="1">
    <citation type="submission" date="2019-10" db="EMBL/GenBank/DDBJ databases">
        <title>Draft genome sequece of Microseira wollei NIES-4236.</title>
        <authorList>
            <person name="Yamaguchi H."/>
            <person name="Suzuki S."/>
            <person name="Kawachi M."/>
        </authorList>
    </citation>
    <scope>NUCLEOTIDE SEQUENCE</scope>
    <source>
        <strain evidence="2">NIES-4236</strain>
    </source>
</reference>
<dbReference type="InterPro" id="IPR000361">
    <property type="entry name" value="ATAP_core_dom"/>
</dbReference>
<accession>A0AAV3X9P5</accession>
<gene>
    <name evidence="2" type="primary">hesB</name>
    <name evidence="2" type="ORF">MiSe_15570</name>
</gene>
<dbReference type="GO" id="GO:0051537">
    <property type="term" value="F:2 iron, 2 sulfur cluster binding"/>
    <property type="evidence" value="ECO:0007669"/>
    <property type="project" value="TreeGrafter"/>
</dbReference>
<dbReference type="EMBL" id="BLAY01000018">
    <property type="protein sequence ID" value="GET36805.1"/>
    <property type="molecule type" value="Genomic_DNA"/>
</dbReference>
<protein>
    <submittedName>
        <fullName evidence="2">HesB protein</fullName>
    </submittedName>
</protein>
<evidence type="ECO:0000313" key="2">
    <source>
        <dbReference type="EMBL" id="GET36805.1"/>
    </source>
</evidence>
<feature type="domain" description="Core" evidence="1">
    <location>
        <begin position="1"/>
        <end position="108"/>
    </location>
</feature>
<dbReference type="InterPro" id="IPR017870">
    <property type="entry name" value="FeS_cluster_insertion_CS"/>
</dbReference>
<keyword evidence="3" id="KW-1185">Reference proteome</keyword>
<dbReference type="InterPro" id="IPR035903">
    <property type="entry name" value="HesB-like_dom_sf"/>
</dbReference>
<dbReference type="SUPFAM" id="SSF89360">
    <property type="entry name" value="HesB-like domain"/>
    <property type="match status" value="1"/>
</dbReference>
<evidence type="ECO:0000313" key="3">
    <source>
        <dbReference type="Proteomes" id="UP001050975"/>
    </source>
</evidence>
<dbReference type="GO" id="GO:0016226">
    <property type="term" value="P:iron-sulfur cluster assembly"/>
    <property type="evidence" value="ECO:0007669"/>
    <property type="project" value="InterPro"/>
</dbReference>
<dbReference type="RefSeq" id="WP_226577149.1">
    <property type="nucleotide sequence ID" value="NZ_BLAY01000018.1"/>
</dbReference>
<dbReference type="PROSITE" id="PS01152">
    <property type="entry name" value="HESB"/>
    <property type="match status" value="1"/>
</dbReference>
<sequence>MTVKLTEVAAFRIRTFLRGSSNQDGTQKGVRLAVADGGCSGYEYKMEITSTPKPDDLVVENEDKVLFFIDRESAPLIEGMVIDFVDGLVESGFKFTNPNATDTCGCGKSFKVGDCTPAGVPCS</sequence>
<dbReference type="InterPro" id="IPR016092">
    <property type="entry name" value="ATAP"/>
</dbReference>
<dbReference type="Pfam" id="PF01521">
    <property type="entry name" value="Fe-S_biosyn"/>
    <property type="match status" value="1"/>
</dbReference>
<dbReference type="GO" id="GO:0051539">
    <property type="term" value="F:4 iron, 4 sulfur cluster binding"/>
    <property type="evidence" value="ECO:0007669"/>
    <property type="project" value="TreeGrafter"/>
</dbReference>
<proteinExistence type="predicted"/>
<dbReference type="AlphaFoldDB" id="A0AAV3X9P5"/>
<organism evidence="2 3">
    <name type="scientific">Microseira wollei NIES-4236</name>
    <dbReference type="NCBI Taxonomy" id="2530354"/>
    <lineage>
        <taxon>Bacteria</taxon>
        <taxon>Bacillati</taxon>
        <taxon>Cyanobacteriota</taxon>
        <taxon>Cyanophyceae</taxon>
        <taxon>Oscillatoriophycideae</taxon>
        <taxon>Aerosakkonematales</taxon>
        <taxon>Aerosakkonemataceae</taxon>
        <taxon>Microseira</taxon>
    </lineage>
</organism>
<dbReference type="GO" id="GO:0005506">
    <property type="term" value="F:iron ion binding"/>
    <property type="evidence" value="ECO:0007669"/>
    <property type="project" value="TreeGrafter"/>
</dbReference>
<dbReference type="PANTHER" id="PTHR43011:SF1">
    <property type="entry name" value="IRON-SULFUR CLUSTER ASSEMBLY 2 HOMOLOG, MITOCHONDRIAL"/>
    <property type="match status" value="1"/>
</dbReference>
<dbReference type="NCBIfam" id="TIGR00049">
    <property type="entry name" value="iron-sulfur cluster assembly accessory protein"/>
    <property type="match status" value="1"/>
</dbReference>
<dbReference type="Gene3D" id="2.60.300.12">
    <property type="entry name" value="HesB-like domain"/>
    <property type="match status" value="1"/>
</dbReference>
<dbReference type="Proteomes" id="UP001050975">
    <property type="component" value="Unassembled WGS sequence"/>
</dbReference>
<name>A0AAV3X9P5_9CYAN</name>
<dbReference type="PANTHER" id="PTHR43011">
    <property type="entry name" value="IRON-SULFUR CLUSTER ASSEMBLY 2 HOMOLOG, MITOCHONDRIAL"/>
    <property type="match status" value="1"/>
</dbReference>
<evidence type="ECO:0000259" key="1">
    <source>
        <dbReference type="Pfam" id="PF01521"/>
    </source>
</evidence>
<comment type="caution">
    <text evidence="2">The sequence shown here is derived from an EMBL/GenBank/DDBJ whole genome shotgun (WGS) entry which is preliminary data.</text>
</comment>